<evidence type="ECO:0000259" key="8">
    <source>
        <dbReference type="Pfam" id="PF00089"/>
    </source>
</evidence>
<dbReference type="InterPro" id="IPR043504">
    <property type="entry name" value="Peptidase_S1_PA_chymotrypsin"/>
</dbReference>
<dbReference type="GO" id="GO:0016787">
    <property type="term" value="F:hydrolase activity"/>
    <property type="evidence" value="ECO:0007669"/>
    <property type="project" value="UniProtKB-KW"/>
</dbReference>
<dbReference type="RefSeq" id="WP_051056680.1">
    <property type="nucleotide sequence ID" value="NZ_CABJEH010000001.1"/>
</dbReference>
<dbReference type="EC" id="3.4.21.-" evidence="6"/>
<gene>
    <name evidence="9" type="primary">sspA</name>
    <name evidence="9" type="ORF">S101395_03020</name>
</gene>
<organism evidence="9 10">
    <name type="scientific">Bacillus sonorensis</name>
    <dbReference type="NCBI Taxonomy" id="119858"/>
    <lineage>
        <taxon>Bacteria</taxon>
        <taxon>Bacillati</taxon>
        <taxon>Bacillota</taxon>
        <taxon>Bacilli</taxon>
        <taxon>Bacillales</taxon>
        <taxon>Bacillaceae</taxon>
        <taxon>Bacillus</taxon>
    </lineage>
</organism>
<dbReference type="PROSITE" id="PS00134">
    <property type="entry name" value="TRYPSIN_HIS"/>
    <property type="match status" value="1"/>
</dbReference>
<dbReference type="InterPro" id="IPR050966">
    <property type="entry name" value="Glutamyl_endopeptidase"/>
</dbReference>
<keyword evidence="3" id="KW-0732">Signal</keyword>
<dbReference type="PANTHER" id="PTHR15462">
    <property type="entry name" value="SERINE PROTEASE"/>
    <property type="match status" value="1"/>
</dbReference>
<evidence type="ECO:0000256" key="7">
    <source>
        <dbReference type="SAM" id="MobiDB-lite"/>
    </source>
</evidence>
<accession>A0ABM6LJN4</accession>
<dbReference type="InterPro" id="IPR008256">
    <property type="entry name" value="Peptidase_S1B"/>
</dbReference>
<protein>
    <recommendedName>
        <fullName evidence="6">Serine protease</fullName>
        <ecNumber evidence="6">3.4.21.-</ecNumber>
    </recommendedName>
</protein>
<evidence type="ECO:0000256" key="6">
    <source>
        <dbReference type="RuleBase" id="RU004296"/>
    </source>
</evidence>
<dbReference type="InterPro" id="IPR028301">
    <property type="entry name" value="V8_his_AS"/>
</dbReference>
<dbReference type="InterPro" id="IPR001254">
    <property type="entry name" value="Trypsin_dom"/>
</dbReference>
<feature type="region of interest" description="Disordered" evidence="7">
    <location>
        <begin position="27"/>
        <end position="54"/>
    </location>
</feature>
<dbReference type="EMBL" id="CP021920">
    <property type="protein sequence ID" value="ASB89527.1"/>
    <property type="molecule type" value="Genomic_DNA"/>
</dbReference>
<keyword evidence="10" id="KW-1185">Reference proteome</keyword>
<evidence type="ECO:0000256" key="1">
    <source>
        <dbReference type="ARBA" id="ARBA00008764"/>
    </source>
</evidence>
<dbReference type="Gene3D" id="2.40.10.10">
    <property type="entry name" value="Trypsin-like serine proteases"/>
    <property type="match status" value="2"/>
</dbReference>
<dbReference type="PRINTS" id="PR00839">
    <property type="entry name" value="V8PROTEASE"/>
</dbReference>
<evidence type="ECO:0000256" key="4">
    <source>
        <dbReference type="ARBA" id="ARBA00022801"/>
    </source>
</evidence>
<dbReference type="InterPro" id="IPR018114">
    <property type="entry name" value="TRYPSIN_HIS"/>
</dbReference>
<evidence type="ECO:0000313" key="10">
    <source>
        <dbReference type="Proteomes" id="UP000196877"/>
    </source>
</evidence>
<evidence type="ECO:0000256" key="5">
    <source>
        <dbReference type="ARBA" id="ARBA00022825"/>
    </source>
</evidence>
<keyword evidence="5 6" id="KW-0720">Serine protease</keyword>
<feature type="domain" description="Peptidase S1" evidence="8">
    <location>
        <begin position="93"/>
        <end position="260"/>
    </location>
</feature>
<keyword evidence="2 6" id="KW-0645">Protease</keyword>
<evidence type="ECO:0000256" key="3">
    <source>
        <dbReference type="ARBA" id="ARBA00022729"/>
    </source>
</evidence>
<dbReference type="Pfam" id="PF00089">
    <property type="entry name" value="Trypsin"/>
    <property type="match status" value="1"/>
</dbReference>
<dbReference type="InterPro" id="IPR009003">
    <property type="entry name" value="Peptidase_S1_PA"/>
</dbReference>
<keyword evidence="4 6" id="KW-0378">Hydrolase</keyword>
<dbReference type="SUPFAM" id="SSF50494">
    <property type="entry name" value="Trypsin-like serine proteases"/>
    <property type="match status" value="1"/>
</dbReference>
<dbReference type="Proteomes" id="UP000196877">
    <property type="component" value="Chromosome"/>
</dbReference>
<evidence type="ECO:0000313" key="9">
    <source>
        <dbReference type="EMBL" id="ASB89527.1"/>
    </source>
</evidence>
<feature type="compositionally biased region" description="Polar residues" evidence="7">
    <location>
        <begin position="31"/>
        <end position="49"/>
    </location>
</feature>
<dbReference type="PANTHER" id="PTHR15462:SF8">
    <property type="entry name" value="SERINE PROTEASE"/>
    <property type="match status" value="1"/>
</dbReference>
<proteinExistence type="inferred from homology"/>
<dbReference type="PROSITE" id="PS00672">
    <property type="entry name" value="V8_HIS"/>
    <property type="match status" value="1"/>
</dbReference>
<dbReference type="GeneID" id="92853036"/>
<evidence type="ECO:0000256" key="2">
    <source>
        <dbReference type="ARBA" id="ARBA00022670"/>
    </source>
</evidence>
<comment type="similarity">
    <text evidence="1 6">Belongs to the peptidase S1B family.</text>
</comment>
<reference evidence="9 10" key="1">
    <citation type="submission" date="2017-06" db="EMBL/GenBank/DDBJ databases">
        <title>Genome sequence of Bacillus sonorensis strain SRCM101395.</title>
        <authorList>
            <person name="Cho S.H."/>
        </authorList>
    </citation>
    <scope>NUCLEOTIDE SEQUENCE [LARGE SCALE GENOMIC DNA]</scope>
    <source>
        <strain evidence="9 10">SRCM101395</strain>
    </source>
</reference>
<sequence length="280" mass="30877">MAFDDRDLPTSSDGKEITKEEMQELKRTMGDVNSSSAFEGTGYLNPTTDESYDENEKLNTLEEITLNGVIGKDNHRAITYLEIRYPKKPNSPFLCTGFFVGPDTVVTAGHCLHNKSQGGWAKSIKVIPGKNGKSNPYSHALGKTAHSVKGWTEHQDPNFDYGAIKVESKLGDRIGWLGYEWQAASLSGTKVTVQGYPGSKPSGTMWKDSGSILPTEPLSIRYTIDMSPGQSGGPVYKSNHNAVGINAWEHWQGDKNNFIYNSGTRITKSVFDNISYWKGL</sequence>
<name>A0ABM6LJN4_9BACI</name>